<feature type="region of interest" description="Disordered" evidence="1">
    <location>
        <begin position="1"/>
        <end position="31"/>
    </location>
</feature>
<dbReference type="WBParaSite" id="nRc.2.0.1.t31393-RA">
    <property type="protein sequence ID" value="nRc.2.0.1.t31393-RA"/>
    <property type="gene ID" value="nRc.2.0.1.g31393"/>
</dbReference>
<accession>A0A915K0J8</accession>
<evidence type="ECO:0000313" key="2">
    <source>
        <dbReference type="Proteomes" id="UP000887565"/>
    </source>
</evidence>
<protein>
    <submittedName>
        <fullName evidence="3">Uncharacterized protein</fullName>
    </submittedName>
</protein>
<evidence type="ECO:0000313" key="3">
    <source>
        <dbReference type="WBParaSite" id="nRc.2.0.1.t31393-RA"/>
    </source>
</evidence>
<keyword evidence="2" id="KW-1185">Reference proteome</keyword>
<sequence>MKKKNKPLQLAKKKKKFEKIEDKSSRKSSKPSAFHHFLSDALRCLILLRPFFGSLLSSTRLYIGSGNGFCCSTTSFRCPPCASSIFVVKGVGKETLSTLTASLSVGTIAPPKCLARSMELGYGTPIAGCGGTGGLKKGPWSIDVNNELAPLHGPRGRGNMNHDDNMTNNEMK</sequence>
<feature type="compositionally biased region" description="Basic and acidic residues" evidence="1">
    <location>
        <begin position="160"/>
        <end position="172"/>
    </location>
</feature>
<feature type="region of interest" description="Disordered" evidence="1">
    <location>
        <begin position="151"/>
        <end position="172"/>
    </location>
</feature>
<organism evidence="2 3">
    <name type="scientific">Romanomermis culicivorax</name>
    <name type="common">Nematode worm</name>
    <dbReference type="NCBI Taxonomy" id="13658"/>
    <lineage>
        <taxon>Eukaryota</taxon>
        <taxon>Metazoa</taxon>
        <taxon>Ecdysozoa</taxon>
        <taxon>Nematoda</taxon>
        <taxon>Enoplea</taxon>
        <taxon>Dorylaimia</taxon>
        <taxon>Mermithida</taxon>
        <taxon>Mermithoidea</taxon>
        <taxon>Mermithidae</taxon>
        <taxon>Romanomermis</taxon>
    </lineage>
</organism>
<dbReference type="Proteomes" id="UP000887565">
    <property type="component" value="Unplaced"/>
</dbReference>
<dbReference type="AlphaFoldDB" id="A0A915K0J8"/>
<reference evidence="3" key="1">
    <citation type="submission" date="2022-11" db="UniProtKB">
        <authorList>
            <consortium name="WormBaseParasite"/>
        </authorList>
    </citation>
    <scope>IDENTIFICATION</scope>
</reference>
<evidence type="ECO:0000256" key="1">
    <source>
        <dbReference type="SAM" id="MobiDB-lite"/>
    </source>
</evidence>
<proteinExistence type="predicted"/>
<feature type="compositionally biased region" description="Basic residues" evidence="1">
    <location>
        <begin position="1"/>
        <end position="17"/>
    </location>
</feature>
<name>A0A915K0J8_ROMCU</name>